<dbReference type="SUPFAM" id="SSF53743">
    <property type="entry name" value="FucI/AraA N-terminal and middle domains"/>
    <property type="match status" value="1"/>
</dbReference>
<gene>
    <name evidence="3" type="ORF">TCAL_16408</name>
</gene>
<dbReference type="GO" id="GO:0005996">
    <property type="term" value="P:monosaccharide metabolic process"/>
    <property type="evidence" value="ECO:0007669"/>
    <property type="project" value="InterPro"/>
</dbReference>
<dbReference type="Proteomes" id="UP000318571">
    <property type="component" value="Chromosome 9"/>
</dbReference>
<dbReference type="PANTHER" id="PTHR36120:SF1">
    <property type="entry name" value="L-FUCOSE ISOMERASE C-TERMINAL DOMAIN-CONTAINING PROTEIN"/>
    <property type="match status" value="1"/>
</dbReference>
<evidence type="ECO:0000313" key="3">
    <source>
        <dbReference type="EMBL" id="TRY70417.1"/>
    </source>
</evidence>
<evidence type="ECO:0000256" key="2">
    <source>
        <dbReference type="ARBA" id="ARBA00023277"/>
    </source>
</evidence>
<name>A0A553NYA2_TIGCA</name>
<accession>A0A553NYA2</accession>
<reference evidence="3 4" key="1">
    <citation type="journal article" date="2018" name="Nat. Ecol. Evol.">
        <title>Genomic signatures of mitonuclear coevolution across populations of Tigriopus californicus.</title>
        <authorList>
            <person name="Barreto F.S."/>
            <person name="Watson E.T."/>
            <person name="Lima T.G."/>
            <person name="Willett C.S."/>
            <person name="Edmands S."/>
            <person name="Li W."/>
            <person name="Burton R.S."/>
        </authorList>
    </citation>
    <scope>NUCLEOTIDE SEQUENCE [LARGE SCALE GENOMIC DNA]</scope>
    <source>
        <strain evidence="3 4">San Diego</strain>
    </source>
</reference>
<dbReference type="PANTHER" id="PTHR36120">
    <property type="entry name" value="FUCOSE ISOMERASE"/>
    <property type="match status" value="1"/>
</dbReference>
<dbReference type="EMBL" id="VCGU01000009">
    <property type="protein sequence ID" value="TRY70417.1"/>
    <property type="molecule type" value="Genomic_DNA"/>
</dbReference>
<dbReference type="AlphaFoldDB" id="A0A553NYA2"/>
<keyword evidence="1" id="KW-0413">Isomerase</keyword>
<organism evidence="3 4">
    <name type="scientific">Tigriopus californicus</name>
    <name type="common">Marine copepod</name>
    <dbReference type="NCBI Taxonomy" id="6832"/>
    <lineage>
        <taxon>Eukaryota</taxon>
        <taxon>Metazoa</taxon>
        <taxon>Ecdysozoa</taxon>
        <taxon>Arthropoda</taxon>
        <taxon>Crustacea</taxon>
        <taxon>Multicrustacea</taxon>
        <taxon>Hexanauplia</taxon>
        <taxon>Copepoda</taxon>
        <taxon>Harpacticoida</taxon>
        <taxon>Harpacticidae</taxon>
        <taxon>Tigriopus</taxon>
    </lineage>
</organism>
<keyword evidence="2" id="KW-0119">Carbohydrate metabolism</keyword>
<dbReference type="GO" id="GO:0005737">
    <property type="term" value="C:cytoplasm"/>
    <property type="evidence" value="ECO:0007669"/>
    <property type="project" value="InterPro"/>
</dbReference>
<dbReference type="GO" id="GO:0016861">
    <property type="term" value="F:intramolecular oxidoreductase activity, interconverting aldoses and ketoses"/>
    <property type="evidence" value="ECO:0007669"/>
    <property type="project" value="InterPro"/>
</dbReference>
<evidence type="ECO:0008006" key="5">
    <source>
        <dbReference type="Google" id="ProtNLM"/>
    </source>
</evidence>
<keyword evidence="4" id="KW-1185">Reference proteome</keyword>
<proteinExistence type="predicted"/>
<evidence type="ECO:0000256" key="1">
    <source>
        <dbReference type="ARBA" id="ARBA00023235"/>
    </source>
</evidence>
<protein>
    <recommendedName>
        <fullName evidence="5">L-fucose isomerase C-terminal domain-containing protein</fullName>
    </recommendedName>
</protein>
<dbReference type="InterPro" id="IPR009015">
    <property type="entry name" value="Fucose_isomerase_N/cen_sf"/>
</dbReference>
<evidence type="ECO:0000313" key="4">
    <source>
        <dbReference type="Proteomes" id="UP000318571"/>
    </source>
</evidence>
<comment type="caution">
    <text evidence="3">The sequence shown here is derived from an EMBL/GenBank/DDBJ whole genome shotgun (WGS) entry which is preliminary data.</text>
</comment>
<sequence>MNGAGLINLSQFRYKDYPHKKVALIHLERKRPWPSCPNPETGNQWSEDMKSKIVDIVSKGKFEVFRADQKTKVDDDPSLRQALNECMEASVDVIVAVQPVISDGRLAPVLAQQWGHCLILWATPEEQKGEMISGNSLVGSHLMTATLRQLGFPAQKTFGTLMLHIGTTEYVQLAKSMKKDVVQNDTDHVLNHLKLPFKALQTGFGVEEHELDQSSRHYLAMKTLIADNNLDALAIRCWPELPGPPESGGLDQWCYMALARLATEGFPIACEGDVDGALGCLIGKFLGCGTIYLSDWLEHDKETLTLWHGGMAPFQLSEAVGTRLGPCISRHFNNRKAGCLDATIRIGMEVTIFRFWVFNEQYHVVIMEGRTVKPKRHLLGNNGLVEFEADVDLINSFEVWLQRGFPHHICVVEGRQGKKMAAFAEQSNVKVLEKRLLA</sequence>